<name>A0A5S5C0U2_9BACL</name>
<comment type="caution">
    <text evidence="1">The sequence shown here is derived from an EMBL/GenBank/DDBJ whole genome shotgun (WGS) entry which is preliminary data.</text>
</comment>
<organism evidence="1 2">
    <name type="scientific">Paenibacillus methanolicus</name>
    <dbReference type="NCBI Taxonomy" id="582686"/>
    <lineage>
        <taxon>Bacteria</taxon>
        <taxon>Bacillati</taxon>
        <taxon>Bacillota</taxon>
        <taxon>Bacilli</taxon>
        <taxon>Bacillales</taxon>
        <taxon>Paenibacillaceae</taxon>
        <taxon>Paenibacillus</taxon>
    </lineage>
</organism>
<gene>
    <name evidence="1" type="ORF">BCM02_10739</name>
</gene>
<sequence>MSVIKMINSHVSGAFASLGFHHEKIPGKPTCMFLRELNGFKPQYIEFEQSDWTKNAIRVNYYTAGKSTCGRSLIGETVDQWYIFENEQDVKRILDHVIEVTETHAIAWFENNVEAADRIKEIKNLDQLLSPKVQVKTMNYIQQNNIDLNRSDTIQILEELLIKQSDNDTLLYSTFILGEIVKNLLGGAWEVTKDGVPIVRDIGGTSIAQLLRPERSILSFVNNPRKGWLTSRFELYLNLMNH</sequence>
<dbReference type="Proteomes" id="UP000323257">
    <property type="component" value="Unassembled WGS sequence"/>
</dbReference>
<proteinExistence type="predicted"/>
<dbReference type="AlphaFoldDB" id="A0A5S5C0U2"/>
<reference evidence="1 2" key="1">
    <citation type="submission" date="2019-07" db="EMBL/GenBank/DDBJ databases">
        <title>Genomic Encyclopedia of Type Strains, Phase III (KMG-III): the genomes of soil and plant-associated and newly described type strains.</title>
        <authorList>
            <person name="Whitman W."/>
        </authorList>
    </citation>
    <scope>NUCLEOTIDE SEQUENCE [LARGE SCALE GENOMIC DNA]</scope>
    <source>
        <strain evidence="1 2">BL24</strain>
    </source>
</reference>
<evidence type="ECO:0000313" key="2">
    <source>
        <dbReference type="Proteomes" id="UP000323257"/>
    </source>
</evidence>
<protein>
    <submittedName>
        <fullName evidence="1">Uncharacterized protein</fullName>
    </submittedName>
</protein>
<keyword evidence="2" id="KW-1185">Reference proteome</keyword>
<evidence type="ECO:0000313" key="1">
    <source>
        <dbReference type="EMBL" id="TYP73055.1"/>
    </source>
</evidence>
<dbReference type="RefSeq" id="WP_148930626.1">
    <property type="nucleotide sequence ID" value="NZ_VNHS01000007.1"/>
</dbReference>
<accession>A0A5S5C0U2</accession>
<dbReference type="OrthoDB" id="2655695at2"/>
<dbReference type="EMBL" id="VNHS01000007">
    <property type="protein sequence ID" value="TYP73055.1"/>
    <property type="molecule type" value="Genomic_DNA"/>
</dbReference>